<organism evidence="2">
    <name type="scientific">Pseudomonas iranensis</name>
    <dbReference type="NCBI Taxonomy" id="2745503"/>
    <lineage>
        <taxon>Bacteria</taxon>
        <taxon>Pseudomonadati</taxon>
        <taxon>Pseudomonadota</taxon>
        <taxon>Gammaproteobacteria</taxon>
        <taxon>Pseudomonadales</taxon>
        <taxon>Pseudomonadaceae</taxon>
        <taxon>Pseudomonas</taxon>
    </lineage>
</organism>
<feature type="transmembrane region" description="Helical" evidence="1">
    <location>
        <begin position="12"/>
        <end position="31"/>
    </location>
</feature>
<dbReference type="InterPro" id="IPR045919">
    <property type="entry name" value="DUF6338"/>
</dbReference>
<accession>A0AAU7F2Y0</accession>
<keyword evidence="1" id="KW-0812">Transmembrane</keyword>
<reference evidence="2" key="1">
    <citation type="submission" date="2024-05" db="EMBL/GenBank/DDBJ databases">
        <title>Draft genome sequence of Pseudomonas iranensis M7D1.</title>
        <authorList>
            <person name="Miller S.L."/>
            <person name="Nsubuga A."/>
            <person name="Lu N."/>
            <person name="King J."/>
            <person name="Shears P."/>
            <person name="Lawson P.A."/>
        </authorList>
    </citation>
    <scope>NUCLEOTIDE SEQUENCE</scope>
    <source>
        <strain evidence="2">M7D1</strain>
    </source>
</reference>
<dbReference type="Pfam" id="PF19865">
    <property type="entry name" value="DUF6338"/>
    <property type="match status" value="1"/>
</dbReference>
<protein>
    <submittedName>
        <fullName evidence="2">DUF6338 family protein</fullName>
    </submittedName>
</protein>
<evidence type="ECO:0000256" key="1">
    <source>
        <dbReference type="SAM" id="Phobius"/>
    </source>
</evidence>
<name>A0AAU7F2Y0_9PSED</name>
<dbReference type="EMBL" id="CP157354">
    <property type="protein sequence ID" value="XBL97853.1"/>
    <property type="molecule type" value="Genomic_DNA"/>
</dbReference>
<sequence>MDDLVKDIIPLLQYLIPGFLSTWIFYSLTAFKRPDTFGQIVQALIFTFVIQGAVLAVGNLCLWIGSKGFSLGNWDDRAQTLWAFVFSLMLGLFACYLATSDKLHGWLRKRNVTKQSSFPSEWFCAFAQHERFITLHLNDERRVFGWPVEWPRESSNGQFIMKYPRWLTDDGQPASIGAEFLLIDSAKVKWVEFSPVSEGSTCQLPEHHNPCQSI</sequence>
<evidence type="ECO:0000313" key="2">
    <source>
        <dbReference type="EMBL" id="XBL97853.1"/>
    </source>
</evidence>
<proteinExistence type="predicted"/>
<feature type="transmembrane region" description="Helical" evidence="1">
    <location>
        <begin position="80"/>
        <end position="99"/>
    </location>
</feature>
<keyword evidence="1" id="KW-1133">Transmembrane helix</keyword>
<keyword evidence="1" id="KW-0472">Membrane</keyword>
<gene>
    <name evidence="2" type="ORF">ABHN08_07820</name>
</gene>
<feature type="transmembrane region" description="Helical" evidence="1">
    <location>
        <begin position="43"/>
        <end position="65"/>
    </location>
</feature>
<dbReference type="AlphaFoldDB" id="A0AAU7F2Y0"/>